<dbReference type="SUPFAM" id="SSF52821">
    <property type="entry name" value="Rhodanese/Cell cycle control phosphatase"/>
    <property type="match status" value="2"/>
</dbReference>
<dbReference type="OrthoDB" id="9770030at2"/>
<dbReference type="PANTHER" id="PTHR11364:SF27">
    <property type="entry name" value="SULFURTRANSFERASE"/>
    <property type="match status" value="1"/>
</dbReference>
<dbReference type="PANTHER" id="PTHR11364">
    <property type="entry name" value="THIOSULFATE SULFERTANSFERASE"/>
    <property type="match status" value="1"/>
</dbReference>
<dbReference type="PROSITE" id="PS50206">
    <property type="entry name" value="RHODANESE_3"/>
    <property type="match status" value="2"/>
</dbReference>
<organism evidence="4 5">
    <name type="scientific">Pontibacter chinhatensis</name>
    <dbReference type="NCBI Taxonomy" id="1436961"/>
    <lineage>
        <taxon>Bacteria</taxon>
        <taxon>Pseudomonadati</taxon>
        <taxon>Bacteroidota</taxon>
        <taxon>Cytophagia</taxon>
        <taxon>Cytophagales</taxon>
        <taxon>Hymenobacteraceae</taxon>
        <taxon>Pontibacter</taxon>
    </lineage>
</organism>
<dbReference type="SMART" id="SM00450">
    <property type="entry name" value="RHOD"/>
    <property type="match status" value="2"/>
</dbReference>
<dbReference type="STRING" id="1436961.SAMN05421739_103510"/>
<dbReference type="Gene3D" id="3.40.250.10">
    <property type="entry name" value="Rhodanese-like domain"/>
    <property type="match status" value="2"/>
</dbReference>
<dbReference type="InterPro" id="IPR001763">
    <property type="entry name" value="Rhodanese-like_dom"/>
</dbReference>
<dbReference type="RefSeq" id="WP_092101313.1">
    <property type="nucleotide sequence ID" value="NZ_FOOT01000003.1"/>
</dbReference>
<evidence type="ECO:0000259" key="3">
    <source>
        <dbReference type="PROSITE" id="PS50206"/>
    </source>
</evidence>
<evidence type="ECO:0000313" key="4">
    <source>
        <dbReference type="EMBL" id="SFG75476.1"/>
    </source>
</evidence>
<evidence type="ECO:0000256" key="1">
    <source>
        <dbReference type="ARBA" id="ARBA00022679"/>
    </source>
</evidence>
<dbReference type="Proteomes" id="UP000198724">
    <property type="component" value="Unassembled WGS sequence"/>
</dbReference>
<evidence type="ECO:0000256" key="2">
    <source>
        <dbReference type="ARBA" id="ARBA00022737"/>
    </source>
</evidence>
<keyword evidence="1 4" id="KW-0808">Transferase</keyword>
<dbReference type="Pfam" id="PF00581">
    <property type="entry name" value="Rhodanese"/>
    <property type="match status" value="2"/>
</dbReference>
<keyword evidence="2" id="KW-0677">Repeat</keyword>
<feature type="domain" description="Rhodanese" evidence="3">
    <location>
        <begin position="15"/>
        <end position="133"/>
    </location>
</feature>
<sequence length="280" mass="30388">MKPIIKPQELLTLLQQEAPILIDARSGPDARDKYKAEHLQGALFADLETDLARPTDNPAVGGRHPLPSAAEFAEFVGQLGIQSDSHVVVYDDASGANAAARFWWMLRALGHEKVQVLDGGYSAAVAAGIPVSGKAEQPTLQPPYPQQGWQLPMATVEEVEQAVQHPENLVIDVRAAARFRGEVEPIDLVAGHIPGATNIPYTSNLDSNGFYLPQEELRAKYKEALGSRKPEEVMVHCGSGVTACHTLLAMDYAGLEMPKLYVGSWSEWSRSGREVATGEK</sequence>
<protein>
    <submittedName>
        <fullName evidence="4">Thiosulfate/3-mercaptopyruvate sulfurtransferase</fullName>
    </submittedName>
</protein>
<name>A0A1I2UKV7_9BACT</name>
<evidence type="ECO:0000313" key="5">
    <source>
        <dbReference type="Proteomes" id="UP000198724"/>
    </source>
</evidence>
<feature type="domain" description="Rhodanese" evidence="3">
    <location>
        <begin position="164"/>
        <end position="277"/>
    </location>
</feature>
<accession>A0A1I2UKV7</accession>
<dbReference type="InterPro" id="IPR045078">
    <property type="entry name" value="TST/MPST-like"/>
</dbReference>
<dbReference type="CDD" id="cd01449">
    <property type="entry name" value="TST_Repeat_2"/>
    <property type="match status" value="1"/>
</dbReference>
<dbReference type="CDD" id="cd01448">
    <property type="entry name" value="TST_Repeat_1"/>
    <property type="match status" value="1"/>
</dbReference>
<proteinExistence type="predicted"/>
<keyword evidence="4" id="KW-0670">Pyruvate</keyword>
<dbReference type="EMBL" id="FOOT01000003">
    <property type="protein sequence ID" value="SFG75476.1"/>
    <property type="molecule type" value="Genomic_DNA"/>
</dbReference>
<keyword evidence="5" id="KW-1185">Reference proteome</keyword>
<gene>
    <name evidence="4" type="ORF">SAMN05421739_103510</name>
</gene>
<dbReference type="InterPro" id="IPR036873">
    <property type="entry name" value="Rhodanese-like_dom_sf"/>
</dbReference>
<reference evidence="5" key="1">
    <citation type="submission" date="2016-10" db="EMBL/GenBank/DDBJ databases">
        <authorList>
            <person name="Varghese N."/>
            <person name="Submissions S."/>
        </authorList>
    </citation>
    <scope>NUCLEOTIDE SEQUENCE [LARGE SCALE GENOMIC DNA]</scope>
    <source>
        <strain evidence="5">LP51</strain>
    </source>
</reference>
<dbReference type="GO" id="GO:0004792">
    <property type="term" value="F:thiosulfate-cyanide sulfurtransferase activity"/>
    <property type="evidence" value="ECO:0007669"/>
    <property type="project" value="TreeGrafter"/>
</dbReference>
<dbReference type="AlphaFoldDB" id="A0A1I2UKV7"/>